<evidence type="ECO:0000256" key="7">
    <source>
        <dbReference type="ARBA" id="ARBA00023065"/>
    </source>
</evidence>
<dbReference type="EMBL" id="FOKJ01000011">
    <property type="protein sequence ID" value="SFA99685.1"/>
    <property type="molecule type" value="Genomic_DNA"/>
</dbReference>
<evidence type="ECO:0000256" key="3">
    <source>
        <dbReference type="ARBA" id="ARBA00022449"/>
    </source>
</evidence>
<evidence type="ECO:0000256" key="8">
    <source>
        <dbReference type="ARBA" id="ARBA00023136"/>
    </source>
</evidence>
<dbReference type="InterPro" id="IPR038770">
    <property type="entry name" value="Na+/solute_symporter_sf"/>
</dbReference>
<evidence type="ECO:0000256" key="5">
    <source>
        <dbReference type="ARBA" id="ARBA00022692"/>
    </source>
</evidence>
<dbReference type="Proteomes" id="UP000198861">
    <property type="component" value="Unassembled WGS sequence"/>
</dbReference>
<feature type="transmembrane region" description="Helical" evidence="9">
    <location>
        <begin position="90"/>
        <end position="111"/>
    </location>
</feature>
<dbReference type="Proteomes" id="UP000199579">
    <property type="component" value="Unassembled WGS sequence"/>
</dbReference>
<dbReference type="GO" id="GO:0005886">
    <property type="term" value="C:plasma membrane"/>
    <property type="evidence" value="ECO:0007669"/>
    <property type="project" value="UniProtKB-SubCell"/>
</dbReference>
<feature type="transmembrane region" description="Helical" evidence="9">
    <location>
        <begin position="315"/>
        <end position="338"/>
    </location>
</feature>
<keyword evidence="8 9" id="KW-0472">Membrane</keyword>
<evidence type="ECO:0000256" key="9">
    <source>
        <dbReference type="SAM" id="Phobius"/>
    </source>
</evidence>
<evidence type="ECO:0000256" key="6">
    <source>
        <dbReference type="ARBA" id="ARBA00022989"/>
    </source>
</evidence>
<feature type="transmembrane region" description="Helical" evidence="9">
    <location>
        <begin position="33"/>
        <end position="52"/>
    </location>
</feature>
<dbReference type="AlphaFoldDB" id="A0A1I4AMM6"/>
<accession>A0A1I4AMM6</accession>
<keyword evidence="6 9" id="KW-1133">Transmembrane helix</keyword>
<dbReference type="PANTHER" id="PTHR32507">
    <property type="entry name" value="NA(+)/H(+) ANTIPORTER 1"/>
    <property type="match status" value="1"/>
</dbReference>
<reference evidence="12 14" key="1">
    <citation type="submission" date="2016-10" db="EMBL/GenBank/DDBJ databases">
        <authorList>
            <person name="de Groot N.N."/>
        </authorList>
    </citation>
    <scope>NUCLEOTIDE SEQUENCE [LARGE SCALE GENOMIC DNA]</scope>
    <source>
        <strain evidence="12 14">DSM 381</strain>
    </source>
</reference>
<feature type="transmembrane region" description="Helical" evidence="9">
    <location>
        <begin position="381"/>
        <end position="401"/>
    </location>
</feature>
<feature type="transmembrane region" description="Helical" evidence="9">
    <location>
        <begin position="286"/>
        <end position="309"/>
    </location>
</feature>
<evidence type="ECO:0000256" key="4">
    <source>
        <dbReference type="ARBA" id="ARBA00022475"/>
    </source>
</evidence>
<feature type="transmembrane region" description="Helical" evidence="9">
    <location>
        <begin position="123"/>
        <end position="142"/>
    </location>
</feature>
<comment type="subcellular location">
    <subcellularLocation>
        <location evidence="1">Cell membrane</location>
        <topology evidence="1">Multi-pass membrane protein</topology>
    </subcellularLocation>
</comment>
<proteinExistence type="predicted"/>
<feature type="transmembrane region" description="Helical" evidence="9">
    <location>
        <begin position="248"/>
        <end position="265"/>
    </location>
</feature>
<dbReference type="Gene3D" id="1.20.1530.20">
    <property type="match status" value="1"/>
</dbReference>
<feature type="transmembrane region" description="Helical" evidence="9">
    <location>
        <begin position="58"/>
        <end position="78"/>
    </location>
</feature>
<evidence type="ECO:0000256" key="1">
    <source>
        <dbReference type="ARBA" id="ARBA00004651"/>
    </source>
</evidence>
<keyword evidence="2" id="KW-0813">Transport</keyword>
<keyword evidence="5 9" id="KW-0812">Transmembrane</keyword>
<gene>
    <name evidence="11" type="ORF">SAMN04244571_01048</name>
    <name evidence="12" type="ORF">SAMN04244574_01096</name>
</gene>
<evidence type="ECO:0000259" key="10">
    <source>
        <dbReference type="Pfam" id="PF00999"/>
    </source>
</evidence>
<evidence type="ECO:0000313" key="13">
    <source>
        <dbReference type="Proteomes" id="UP000198861"/>
    </source>
</evidence>
<name>A0A1I4AMM6_9GAMM</name>
<dbReference type="GO" id="GO:1902600">
    <property type="term" value="P:proton transmembrane transport"/>
    <property type="evidence" value="ECO:0007669"/>
    <property type="project" value="InterPro"/>
</dbReference>
<dbReference type="GO" id="GO:0015297">
    <property type="term" value="F:antiporter activity"/>
    <property type="evidence" value="ECO:0007669"/>
    <property type="project" value="UniProtKB-KW"/>
</dbReference>
<feature type="transmembrane region" description="Helical" evidence="9">
    <location>
        <begin position="225"/>
        <end position="242"/>
    </location>
</feature>
<feature type="transmembrane region" description="Helical" evidence="9">
    <location>
        <begin position="350"/>
        <end position="369"/>
    </location>
</feature>
<dbReference type="Pfam" id="PF00999">
    <property type="entry name" value="Na_H_Exchanger"/>
    <property type="match status" value="1"/>
</dbReference>
<feature type="transmembrane region" description="Helical" evidence="9">
    <location>
        <begin position="6"/>
        <end position="26"/>
    </location>
</feature>
<dbReference type="RefSeq" id="WP_090936885.1">
    <property type="nucleotide sequence ID" value="NZ_FOKJ01000011.1"/>
</dbReference>
<keyword evidence="4" id="KW-1003">Cell membrane</keyword>
<organism evidence="12 14">
    <name type="scientific">Azotobacter beijerinckii</name>
    <dbReference type="NCBI Taxonomy" id="170623"/>
    <lineage>
        <taxon>Bacteria</taxon>
        <taxon>Pseudomonadati</taxon>
        <taxon>Pseudomonadota</taxon>
        <taxon>Gammaproteobacteria</taxon>
        <taxon>Pseudomonadales</taxon>
        <taxon>Pseudomonadaceae</taxon>
        <taxon>Azotobacter</taxon>
    </lineage>
</organism>
<dbReference type="InterPro" id="IPR006153">
    <property type="entry name" value="Cation/H_exchanger_TM"/>
</dbReference>
<keyword evidence="3" id="KW-0050">Antiport</keyword>
<feature type="domain" description="Cation/H+ exchanger transmembrane" evidence="10">
    <location>
        <begin position="16"/>
        <end position="395"/>
    </location>
</feature>
<dbReference type="EMBL" id="FOSX01000011">
    <property type="protein sequence ID" value="SFK57533.1"/>
    <property type="molecule type" value="Genomic_DNA"/>
</dbReference>
<keyword evidence="7" id="KW-0406">Ion transport</keyword>
<keyword evidence="13" id="KW-1185">Reference proteome</keyword>
<dbReference type="PANTHER" id="PTHR32507:SF0">
    <property type="entry name" value="NA(+)_H(+) ANTIPORTER 2-RELATED"/>
    <property type="match status" value="1"/>
</dbReference>
<reference evidence="11 13" key="2">
    <citation type="submission" date="2016-10" db="EMBL/GenBank/DDBJ databases">
        <authorList>
            <person name="Varghese N."/>
            <person name="Submissions S."/>
        </authorList>
    </citation>
    <scope>NUCLEOTIDE SEQUENCE [LARGE SCALE GENOMIC DNA]</scope>
    <source>
        <strain evidence="11 13">DSM 282</strain>
    </source>
</reference>
<evidence type="ECO:0000313" key="11">
    <source>
        <dbReference type="EMBL" id="SFA99685.1"/>
    </source>
</evidence>
<feature type="transmembrane region" description="Helical" evidence="9">
    <location>
        <begin position="193"/>
        <end position="213"/>
    </location>
</feature>
<protein>
    <submittedName>
        <fullName evidence="12">Sodium/proton antiporter, CPA1 family</fullName>
    </submittedName>
</protein>
<feature type="transmembrane region" description="Helical" evidence="9">
    <location>
        <begin position="163"/>
        <end position="181"/>
    </location>
</feature>
<evidence type="ECO:0000313" key="14">
    <source>
        <dbReference type="Proteomes" id="UP000199579"/>
    </source>
</evidence>
<evidence type="ECO:0000256" key="2">
    <source>
        <dbReference type="ARBA" id="ARBA00022448"/>
    </source>
</evidence>
<sequence>MDPVTQMILLITGLLILGTLGEVVFSRTGIPDIIWLVSAGILAGPVLDLVSADMLRPILPFFGAFALVTILSSGGLHLKISEVADSAPRALELALSGFFFSMLAMAAFLWSCAELGYIRQHGWMIWLMLGAVLGGSSSVVIIPTMAAGKVEARVADLLSVESSITDALSVVVALVCVELVLSGEVSVGGSILALLRAVGIGLGLGLLGGLLFLPIAYVIHGKTSAFPVLLASLLLIYALIGLAGGNGALGILAASLLIGNSGLVVRRLERYVQIRQTERLQVDENAMAFHGQVIFLVKSFFFFLIGLMFPLNLKLVVLGIAGALVLLVFRVPATWLSLWGADFSRRDKGVVAVAMPRGLAAGVLSAMPLQMGVPGAENFSSGVFAVIVASILLFALGFSLVNRSAKAKRIGE</sequence>
<evidence type="ECO:0000313" key="12">
    <source>
        <dbReference type="EMBL" id="SFK57533.1"/>
    </source>
</evidence>